<dbReference type="InterPro" id="IPR058647">
    <property type="entry name" value="BSH_CzcB-like"/>
</dbReference>
<dbReference type="RefSeq" id="WP_314517960.1">
    <property type="nucleotide sequence ID" value="NZ_JASJOU010000017.1"/>
</dbReference>
<dbReference type="PROSITE" id="PS51257">
    <property type="entry name" value="PROKAR_LIPOPROTEIN"/>
    <property type="match status" value="1"/>
</dbReference>
<evidence type="ECO:0000313" key="6">
    <source>
        <dbReference type="Proteomes" id="UP001232063"/>
    </source>
</evidence>
<dbReference type="PANTHER" id="PTHR30469">
    <property type="entry name" value="MULTIDRUG RESISTANCE PROTEIN MDTA"/>
    <property type="match status" value="1"/>
</dbReference>
<evidence type="ECO:0000259" key="3">
    <source>
        <dbReference type="Pfam" id="PF25973"/>
    </source>
</evidence>
<dbReference type="SUPFAM" id="SSF111369">
    <property type="entry name" value="HlyD-like secretion proteins"/>
    <property type="match status" value="1"/>
</dbReference>
<keyword evidence="6" id="KW-1185">Reference proteome</keyword>
<feature type="domain" description="CusB-like beta-barrel" evidence="2">
    <location>
        <begin position="216"/>
        <end position="290"/>
    </location>
</feature>
<evidence type="ECO:0000259" key="2">
    <source>
        <dbReference type="Pfam" id="PF25954"/>
    </source>
</evidence>
<dbReference type="Pfam" id="PF25954">
    <property type="entry name" value="Beta-barrel_RND_2"/>
    <property type="match status" value="1"/>
</dbReference>
<comment type="similarity">
    <text evidence="1">Belongs to the membrane fusion protein (MFP) (TC 8.A.1) family.</text>
</comment>
<feature type="domain" description="CzcB-like barrel-sandwich hybrid" evidence="3">
    <location>
        <begin position="66"/>
        <end position="196"/>
    </location>
</feature>
<dbReference type="EMBL" id="JASJOU010000017">
    <property type="protein sequence ID" value="MDJ1505682.1"/>
    <property type="molecule type" value="Genomic_DNA"/>
</dbReference>
<protein>
    <submittedName>
        <fullName evidence="5">Efflux RND transporter periplasmic adaptor subunit</fullName>
    </submittedName>
</protein>
<dbReference type="Proteomes" id="UP001232063">
    <property type="component" value="Unassembled WGS sequence"/>
</dbReference>
<dbReference type="GO" id="GO:0015562">
    <property type="term" value="F:efflux transmembrane transporter activity"/>
    <property type="evidence" value="ECO:0007669"/>
    <property type="project" value="TreeGrafter"/>
</dbReference>
<dbReference type="Pfam" id="PF25989">
    <property type="entry name" value="YknX_C"/>
    <property type="match status" value="1"/>
</dbReference>
<evidence type="ECO:0000256" key="1">
    <source>
        <dbReference type="ARBA" id="ARBA00009477"/>
    </source>
</evidence>
<comment type="caution">
    <text evidence="5">The sequence shown here is derived from an EMBL/GenBank/DDBJ whole genome shotgun (WGS) entry which is preliminary data.</text>
</comment>
<reference evidence="5" key="1">
    <citation type="submission" date="2023-05" db="EMBL/GenBank/DDBJ databases">
        <authorList>
            <person name="Zhang X."/>
        </authorList>
    </citation>
    <scope>NUCLEOTIDE SEQUENCE</scope>
    <source>
        <strain evidence="5">BD1B2-1</strain>
    </source>
</reference>
<feature type="domain" description="YknX-like C-terminal permuted SH3-like" evidence="4">
    <location>
        <begin position="297"/>
        <end position="362"/>
    </location>
</feature>
<accession>A0AAE3UJB4</accession>
<evidence type="ECO:0000313" key="5">
    <source>
        <dbReference type="EMBL" id="MDJ1505682.1"/>
    </source>
</evidence>
<organism evidence="5 6">
    <name type="scientific">Xanthocytophaga agilis</name>
    <dbReference type="NCBI Taxonomy" id="3048010"/>
    <lineage>
        <taxon>Bacteria</taxon>
        <taxon>Pseudomonadati</taxon>
        <taxon>Bacteroidota</taxon>
        <taxon>Cytophagia</taxon>
        <taxon>Cytophagales</taxon>
        <taxon>Rhodocytophagaceae</taxon>
        <taxon>Xanthocytophaga</taxon>
    </lineage>
</organism>
<dbReference type="PANTHER" id="PTHR30469:SF37">
    <property type="entry name" value="RAGD PROTEIN"/>
    <property type="match status" value="1"/>
</dbReference>
<dbReference type="Pfam" id="PF25973">
    <property type="entry name" value="BSH_CzcB"/>
    <property type="match status" value="1"/>
</dbReference>
<dbReference type="Gene3D" id="2.40.50.100">
    <property type="match status" value="1"/>
</dbReference>
<gene>
    <name evidence="5" type="ORF">QNI22_33810</name>
</gene>
<proteinExistence type="inferred from homology"/>
<dbReference type="GO" id="GO:1990281">
    <property type="term" value="C:efflux pump complex"/>
    <property type="evidence" value="ECO:0007669"/>
    <property type="project" value="TreeGrafter"/>
</dbReference>
<dbReference type="Gene3D" id="2.40.420.20">
    <property type="match status" value="1"/>
</dbReference>
<dbReference type="AlphaFoldDB" id="A0AAE3UJB4"/>
<dbReference type="Gene3D" id="1.10.287.470">
    <property type="entry name" value="Helix hairpin bin"/>
    <property type="match status" value="1"/>
</dbReference>
<dbReference type="InterPro" id="IPR058792">
    <property type="entry name" value="Beta-barrel_RND_2"/>
</dbReference>
<dbReference type="NCBIfam" id="TIGR01730">
    <property type="entry name" value="RND_mfp"/>
    <property type="match status" value="1"/>
</dbReference>
<dbReference type="InterPro" id="IPR058637">
    <property type="entry name" value="YknX-like_C"/>
</dbReference>
<dbReference type="Gene3D" id="2.40.30.170">
    <property type="match status" value="1"/>
</dbReference>
<name>A0AAE3UJB4_9BACT</name>
<evidence type="ECO:0000259" key="4">
    <source>
        <dbReference type="Pfam" id="PF25989"/>
    </source>
</evidence>
<dbReference type="InterPro" id="IPR006143">
    <property type="entry name" value="RND_pump_MFP"/>
</dbReference>
<sequence>MRTDKMLVYIYTLGLVALGACQSKEQEKKTEEKKAIRTFHLTSVEQKGIAQEIHLPAEFKPFQEVSMYAKVSGFVEKVLVDRGSAVRRNQVLLTIEAPETEEQLVAARSKLMQAEAVFVGSKDNYQRMVNSNQLAGSVAALDLKLAYSRMISDSAAVVGERANLRSLEKIKSYLIVRAPFDGVITQRNVHPGTLVGPGEGADGAMLVLQQQTKLRLVVDVPETYSAQIRPGDLVMYYVNALPGRAFKGKVARTSGSLNQRFRSETVEIDVDNIGQQFKPGMFAEITLTAQGTPGAFMVPSSAIVTSTGGKYIIRVEDQKAHILHIQEGNKAGSQIEVFGNLAPNDRILVNPGEDIKDGDQINI</sequence>